<feature type="compositionally biased region" description="Basic and acidic residues" evidence="1">
    <location>
        <begin position="10"/>
        <end position="30"/>
    </location>
</feature>
<feature type="compositionally biased region" description="Low complexity" evidence="1">
    <location>
        <begin position="190"/>
        <end position="207"/>
    </location>
</feature>
<feature type="region of interest" description="Disordered" evidence="1">
    <location>
        <begin position="239"/>
        <end position="276"/>
    </location>
</feature>
<organism evidence="2 3">
    <name type="scientific">Apiosordaria backusii</name>
    <dbReference type="NCBI Taxonomy" id="314023"/>
    <lineage>
        <taxon>Eukaryota</taxon>
        <taxon>Fungi</taxon>
        <taxon>Dikarya</taxon>
        <taxon>Ascomycota</taxon>
        <taxon>Pezizomycotina</taxon>
        <taxon>Sordariomycetes</taxon>
        <taxon>Sordariomycetidae</taxon>
        <taxon>Sordariales</taxon>
        <taxon>Lasiosphaeriaceae</taxon>
        <taxon>Apiosordaria</taxon>
    </lineage>
</organism>
<name>A0AA40BSG8_9PEZI</name>
<evidence type="ECO:0000313" key="3">
    <source>
        <dbReference type="Proteomes" id="UP001172159"/>
    </source>
</evidence>
<evidence type="ECO:0000256" key="1">
    <source>
        <dbReference type="SAM" id="MobiDB-lite"/>
    </source>
</evidence>
<feature type="compositionally biased region" description="Basic and acidic residues" evidence="1">
    <location>
        <begin position="141"/>
        <end position="156"/>
    </location>
</feature>
<dbReference type="Proteomes" id="UP001172159">
    <property type="component" value="Unassembled WGS sequence"/>
</dbReference>
<dbReference type="AlphaFoldDB" id="A0AA40BSG8"/>
<gene>
    <name evidence="2" type="ORF">B0T21DRAFT_436390</name>
</gene>
<feature type="compositionally biased region" description="Polar residues" evidence="1">
    <location>
        <begin position="72"/>
        <end position="82"/>
    </location>
</feature>
<reference evidence="2" key="1">
    <citation type="submission" date="2023-06" db="EMBL/GenBank/DDBJ databases">
        <title>Genome-scale phylogeny and comparative genomics of the fungal order Sordariales.</title>
        <authorList>
            <consortium name="Lawrence Berkeley National Laboratory"/>
            <person name="Hensen N."/>
            <person name="Bonometti L."/>
            <person name="Westerberg I."/>
            <person name="Brannstrom I.O."/>
            <person name="Guillou S."/>
            <person name="Cros-Aarteil S."/>
            <person name="Calhoun S."/>
            <person name="Haridas S."/>
            <person name="Kuo A."/>
            <person name="Mondo S."/>
            <person name="Pangilinan J."/>
            <person name="Riley R."/>
            <person name="Labutti K."/>
            <person name="Andreopoulos B."/>
            <person name="Lipzen A."/>
            <person name="Chen C."/>
            <person name="Yanf M."/>
            <person name="Daum C."/>
            <person name="Ng V."/>
            <person name="Clum A."/>
            <person name="Steindorff A."/>
            <person name="Ohm R."/>
            <person name="Martin F."/>
            <person name="Silar P."/>
            <person name="Natvig D."/>
            <person name="Lalanne C."/>
            <person name="Gautier V."/>
            <person name="Ament-Velasquez S.L."/>
            <person name="Kruys A."/>
            <person name="Hutchinson M.I."/>
            <person name="Powell A.J."/>
            <person name="Barry K."/>
            <person name="Miller A.N."/>
            <person name="Grigoriev I.V."/>
            <person name="Debuchy R."/>
            <person name="Gladieux P."/>
            <person name="Thoren M.H."/>
            <person name="Johannesson H."/>
        </authorList>
    </citation>
    <scope>NUCLEOTIDE SEQUENCE</scope>
    <source>
        <strain evidence="2">CBS 540.89</strain>
    </source>
</reference>
<feature type="region of interest" description="Disordered" evidence="1">
    <location>
        <begin position="1"/>
        <end position="207"/>
    </location>
</feature>
<proteinExistence type="predicted"/>
<accession>A0AA40BSG8</accession>
<sequence length="276" mass="31323">MSEFYGYSASHRDQDDIRPRSEDFYDEDTRFSSLYRGSAASSYNSRSSYVPPASSSWQQSSNPPPTTSTQQAKQRPQRTWDNVTRGLPYMKGGRAEEHVDPTPRQDRKYYRYNTRNDHVRDVDSTGGTISPQEPVISYVGDPHRVEPSSDIIDHGEGSYSLPPPEAYNSDTVPPAGYHYPLRPSTAWYDQSGSSSHQSTTSTTTSYVQSVYEEQPAVLDTSSSSRRGYNPSAYPEFLYPTTYEGERTIDLPQHPQYGHIDHDSSPHAMQRYYRSGR</sequence>
<protein>
    <submittedName>
        <fullName evidence="2">Uncharacterized protein</fullName>
    </submittedName>
</protein>
<evidence type="ECO:0000313" key="2">
    <source>
        <dbReference type="EMBL" id="KAK0739499.1"/>
    </source>
</evidence>
<comment type="caution">
    <text evidence="2">The sequence shown here is derived from an EMBL/GenBank/DDBJ whole genome shotgun (WGS) entry which is preliminary data.</text>
</comment>
<feature type="compositionally biased region" description="Basic and acidic residues" evidence="1">
    <location>
        <begin position="93"/>
        <end position="123"/>
    </location>
</feature>
<dbReference type="EMBL" id="JAUKTV010000004">
    <property type="protein sequence ID" value="KAK0739499.1"/>
    <property type="molecule type" value="Genomic_DNA"/>
</dbReference>
<keyword evidence="3" id="KW-1185">Reference proteome</keyword>
<feature type="compositionally biased region" description="Low complexity" evidence="1">
    <location>
        <begin position="35"/>
        <end position="71"/>
    </location>
</feature>